<dbReference type="Proteomes" id="UP000318571">
    <property type="component" value="Chromosome 2"/>
</dbReference>
<sequence length="856" mass="95293">MEDNSSLDSPVSSPASSCTDQPSTSSSTCLDHGKAAKLTDCEESKGATKRMASKRRFPGGYQTRSRATRTNSRSGGNLLLKLRDRETQIGQERDKMFRRLPIRLIFCLKDTVPISALEAGHIFLGFSKCGQFLLSYTQTTADIELMGDIHINYHYRLHWWSFIPYKRAKKVAEVMLFSNQGAPGNLHLAVCQWPNDVKKILVFAYSLGHGDCGEDPENLANSKSCFLTITAVPSLRGCKECVRVAGTYEEDDLAAAWNSCARLSCLEHGMTLHTSFDLVQPYPKFEPKISLKRDNYILINTGNLFHSLHVTLERLENSTEEPPIITPTKTTHHQTSPPHKAKWSELNIGTSEFTISVGGVFSPPMCSPPNRGAGAASDSENTDYESDSGTNAKYVIHNQDRLAKVAEFADRCQLPRPTRQFIRARGALFQLEEQPSSYVSSSKKRMAEKAYEITDDDFDEGVREQFNTFRKKRLAEKKYEFKDEDSENVTPLRRLRSQTRANQEESGATGTQGGGGGGGGGANSLEPEGCVLRPLHSNQNLSQESSTSSICVSTDHEDVPPGLLMVDTMPVPELLSPGSMVKKDQSQQHSVMLSPRNSDQDPPRFHAKFTRRFIEQDDEMISVITDIEDEELGPNTASTINFHLVLPLEVHGAGYQSMAMISNAKAGKITGRCIKVQQRSLDLEMFCHFMAQKLCSAANRKYWYCNDYDVEIIDLDSESGDVICVAVVLVKATIVTKKVSQHQKYSISSFHRHQYQATFKFTWNIFTAECTVIDSEPLTEIDGYNIYPRELEKPSGGSSSVWHPAKNISSALQKTWGVLTSSHVKCFTNDAVIRGTSLETIVDTEHLVAIIQDNLS</sequence>
<feature type="region of interest" description="Disordered" evidence="1">
    <location>
        <begin position="481"/>
        <end position="529"/>
    </location>
</feature>
<dbReference type="AlphaFoldDB" id="A0A553PA44"/>
<protein>
    <recommendedName>
        <fullName evidence="2">DDB1- and CUL4-associated factor 15 WD40 repeat-containing domain-containing protein</fullName>
    </recommendedName>
</protein>
<dbReference type="EMBL" id="VCGU01000005">
    <property type="protein sequence ID" value="TRY74550.1"/>
    <property type="molecule type" value="Genomic_DNA"/>
</dbReference>
<dbReference type="PANTHER" id="PTHR28541:SF1">
    <property type="entry name" value="DDB1- AND CUL4-ASSOCIATED FACTOR 15"/>
    <property type="match status" value="1"/>
</dbReference>
<dbReference type="InterPro" id="IPR047319">
    <property type="entry name" value="DCAF15_C"/>
</dbReference>
<evidence type="ECO:0000259" key="2">
    <source>
        <dbReference type="Pfam" id="PF14939"/>
    </source>
</evidence>
<feature type="compositionally biased region" description="Low complexity" evidence="1">
    <location>
        <begin position="63"/>
        <end position="74"/>
    </location>
</feature>
<dbReference type="OMA" id="AHFFHNS"/>
<proteinExistence type="predicted"/>
<dbReference type="InterPro" id="IPR032734">
    <property type="entry name" value="DCAF15_WD40"/>
</dbReference>
<evidence type="ECO:0000313" key="3">
    <source>
        <dbReference type="EMBL" id="TRY74550.1"/>
    </source>
</evidence>
<dbReference type="GO" id="GO:0080008">
    <property type="term" value="C:Cul4-RING E3 ubiquitin ligase complex"/>
    <property type="evidence" value="ECO:0007669"/>
    <property type="project" value="TreeGrafter"/>
</dbReference>
<evidence type="ECO:0000313" key="4">
    <source>
        <dbReference type="Proteomes" id="UP000318571"/>
    </source>
</evidence>
<dbReference type="PANTHER" id="PTHR28541">
    <property type="entry name" value="DDB1- AND CUL4-ASSOCIATED FACTOR 15"/>
    <property type="match status" value="1"/>
</dbReference>
<dbReference type="CDD" id="cd20913">
    <property type="entry name" value="DCAF15-CTD"/>
    <property type="match status" value="1"/>
</dbReference>
<feature type="domain" description="DDB1- and CUL4-associated factor 15 WD40 repeat-containing" evidence="2">
    <location>
        <begin position="92"/>
        <end position="312"/>
    </location>
</feature>
<dbReference type="GO" id="GO:0016567">
    <property type="term" value="P:protein ubiquitination"/>
    <property type="evidence" value="ECO:0007669"/>
    <property type="project" value="InterPro"/>
</dbReference>
<dbReference type="OrthoDB" id="6354267at2759"/>
<feature type="compositionally biased region" description="Basic and acidic residues" evidence="1">
    <location>
        <begin position="31"/>
        <end position="46"/>
    </location>
</feature>
<feature type="compositionally biased region" description="Gly residues" evidence="1">
    <location>
        <begin position="510"/>
        <end position="522"/>
    </location>
</feature>
<evidence type="ECO:0000256" key="1">
    <source>
        <dbReference type="SAM" id="MobiDB-lite"/>
    </source>
</evidence>
<dbReference type="Pfam" id="PF14939">
    <property type="entry name" value="DCAF15_WD40"/>
    <property type="match status" value="1"/>
</dbReference>
<gene>
    <name evidence="3" type="ORF">TCAL_01345</name>
</gene>
<organism evidence="3 4">
    <name type="scientific">Tigriopus californicus</name>
    <name type="common">Marine copepod</name>
    <dbReference type="NCBI Taxonomy" id="6832"/>
    <lineage>
        <taxon>Eukaryota</taxon>
        <taxon>Metazoa</taxon>
        <taxon>Ecdysozoa</taxon>
        <taxon>Arthropoda</taxon>
        <taxon>Crustacea</taxon>
        <taxon>Multicrustacea</taxon>
        <taxon>Hexanauplia</taxon>
        <taxon>Copepoda</taxon>
        <taxon>Harpacticoida</taxon>
        <taxon>Harpacticidae</taxon>
        <taxon>Tigriopus</taxon>
    </lineage>
</organism>
<feature type="region of interest" description="Disordered" evidence="1">
    <location>
        <begin position="364"/>
        <end position="388"/>
    </location>
</feature>
<name>A0A553PA44_TIGCA</name>
<dbReference type="InterPro" id="IPR038914">
    <property type="entry name" value="DCAF15"/>
</dbReference>
<feature type="compositionally biased region" description="Low complexity" evidence="1">
    <location>
        <begin position="320"/>
        <end position="338"/>
    </location>
</feature>
<keyword evidence="4" id="KW-1185">Reference proteome</keyword>
<feature type="region of interest" description="Disordered" evidence="1">
    <location>
        <begin position="319"/>
        <end position="341"/>
    </location>
</feature>
<comment type="caution">
    <text evidence="3">The sequence shown here is derived from an EMBL/GenBank/DDBJ whole genome shotgun (WGS) entry which is preliminary data.</text>
</comment>
<feature type="region of interest" description="Disordered" evidence="1">
    <location>
        <begin position="1"/>
        <end position="77"/>
    </location>
</feature>
<reference evidence="3 4" key="1">
    <citation type="journal article" date="2018" name="Nat. Ecol. Evol.">
        <title>Genomic signatures of mitonuclear coevolution across populations of Tigriopus californicus.</title>
        <authorList>
            <person name="Barreto F.S."/>
            <person name="Watson E.T."/>
            <person name="Lima T.G."/>
            <person name="Willett C.S."/>
            <person name="Edmands S."/>
            <person name="Li W."/>
            <person name="Burton R.S."/>
        </authorList>
    </citation>
    <scope>NUCLEOTIDE SEQUENCE [LARGE SCALE GENOMIC DNA]</scope>
    <source>
        <strain evidence="3 4">San Diego</strain>
    </source>
</reference>
<dbReference type="CDD" id="cd20917">
    <property type="entry name" value="DCAF15-NTD"/>
    <property type="match status" value="1"/>
</dbReference>
<feature type="compositionally biased region" description="Low complexity" evidence="1">
    <location>
        <begin position="1"/>
        <end position="28"/>
    </location>
</feature>
<accession>A0A553PA44</accession>
<feature type="compositionally biased region" description="Basic residues" evidence="1">
    <location>
        <begin position="47"/>
        <end position="57"/>
    </location>
</feature>